<dbReference type="InterPro" id="IPR007709">
    <property type="entry name" value="N-FG_amidohydro"/>
</dbReference>
<feature type="region of interest" description="Disordered" evidence="1">
    <location>
        <begin position="1"/>
        <end position="30"/>
    </location>
</feature>
<evidence type="ECO:0000256" key="1">
    <source>
        <dbReference type="SAM" id="MobiDB-lite"/>
    </source>
</evidence>
<protein>
    <submittedName>
        <fullName evidence="2">N-formylglutamate deformylase</fullName>
    </submittedName>
</protein>
<keyword evidence="3" id="KW-1185">Reference proteome</keyword>
<dbReference type="RefSeq" id="WP_092858889.1">
    <property type="nucleotide sequence ID" value="NZ_FOQH01000003.1"/>
</dbReference>
<dbReference type="OrthoDB" id="9802050at2"/>
<dbReference type="Proteomes" id="UP000199377">
    <property type="component" value="Unassembled WGS sequence"/>
</dbReference>
<dbReference type="STRING" id="1114924.SAMN05216258_10381"/>
<dbReference type="EMBL" id="FOQH01000003">
    <property type="protein sequence ID" value="SFH91698.1"/>
    <property type="molecule type" value="Genomic_DNA"/>
</dbReference>
<evidence type="ECO:0000313" key="3">
    <source>
        <dbReference type="Proteomes" id="UP000199377"/>
    </source>
</evidence>
<name>A0A1I3DYN5_9RHOB</name>
<organism evidence="2 3">
    <name type="scientific">Albimonas pacifica</name>
    <dbReference type="NCBI Taxonomy" id="1114924"/>
    <lineage>
        <taxon>Bacteria</taxon>
        <taxon>Pseudomonadati</taxon>
        <taxon>Pseudomonadota</taxon>
        <taxon>Alphaproteobacteria</taxon>
        <taxon>Rhodobacterales</taxon>
        <taxon>Paracoccaceae</taxon>
        <taxon>Albimonas</taxon>
    </lineage>
</organism>
<dbReference type="Pfam" id="PF05013">
    <property type="entry name" value="FGase"/>
    <property type="match status" value="1"/>
</dbReference>
<reference evidence="2 3" key="1">
    <citation type="submission" date="2016-10" db="EMBL/GenBank/DDBJ databases">
        <authorList>
            <person name="de Groot N.N."/>
        </authorList>
    </citation>
    <scope>NUCLEOTIDE SEQUENCE [LARGE SCALE GENOMIC DNA]</scope>
    <source>
        <strain evidence="2 3">CGMCC 1.11030</strain>
    </source>
</reference>
<dbReference type="SUPFAM" id="SSF53187">
    <property type="entry name" value="Zn-dependent exopeptidases"/>
    <property type="match status" value="1"/>
</dbReference>
<accession>A0A1I3DYN5</accession>
<evidence type="ECO:0000313" key="2">
    <source>
        <dbReference type="EMBL" id="SFH91698.1"/>
    </source>
</evidence>
<dbReference type="Gene3D" id="3.40.630.40">
    <property type="entry name" value="Zn-dependent exopeptidases"/>
    <property type="match status" value="1"/>
</dbReference>
<gene>
    <name evidence="2" type="ORF">SAMN05216258_10381</name>
</gene>
<proteinExistence type="predicted"/>
<dbReference type="AlphaFoldDB" id="A0A1I3DYN5"/>
<sequence>MTAQIHSISDSFRVESPRDGAQGAVVFSSPHSGRAYPEDLLRASRLSAHDLRRSEDAHVEQLFADAPDHGAPLIHAMVPRAYVDLNRGPEELDPALIQGVRPAGLNPRLAAGLGVIPRVVAEGVAIYTGKLTQAEAQDRLRRCWRPYHAALQDLCESARARHGHAILIDCHSMPSDALRAAPRVKGRRPEVILGDRFGVSCAPWAIEQVEAAFREAGFAVARNSPFAGGYITQRYGRPGRGVHAVQIEIDRGLYLDEARVAPGPGFEAVRTALRPVVAAMAALEPPASALAAE</sequence>
<feature type="compositionally biased region" description="Polar residues" evidence="1">
    <location>
        <begin position="1"/>
        <end position="10"/>
    </location>
</feature>